<sequence>MLRDGTFANRIDGGRFAFEGKTVQLPINAPQEGMAIHGFSRMHSWEVVETSDNRVHVRDEVHSADHPYSYRLDQIIDIAPDGFRISLSIQNEGDSALPFGIGLHPWFSKTNKATLEFQSMAHHSLIHADYHKVSPKLSTGLLRETQLLCQNCRW</sequence>
<dbReference type="InterPro" id="IPR011013">
    <property type="entry name" value="Gal_mutarotase_sf_dom"/>
</dbReference>
<dbReference type="EMBL" id="JAAXZB010000002">
    <property type="protein sequence ID" value="NKW10671.1"/>
    <property type="molecule type" value="Genomic_DNA"/>
</dbReference>
<evidence type="ECO:0008006" key="3">
    <source>
        <dbReference type="Google" id="ProtNLM"/>
    </source>
</evidence>
<dbReference type="InterPro" id="IPR014718">
    <property type="entry name" value="GH-type_carb-bd"/>
</dbReference>
<dbReference type="Gene3D" id="2.70.98.10">
    <property type="match status" value="1"/>
</dbReference>
<dbReference type="Proteomes" id="UP000558475">
    <property type="component" value="Unassembled WGS sequence"/>
</dbReference>
<dbReference type="AlphaFoldDB" id="A0A7X6FRU7"/>
<protein>
    <recommendedName>
        <fullName evidence="3">Aldose 1-epimerase</fullName>
    </recommendedName>
</protein>
<dbReference type="GO" id="GO:0016853">
    <property type="term" value="F:isomerase activity"/>
    <property type="evidence" value="ECO:0007669"/>
    <property type="project" value="InterPro"/>
</dbReference>
<proteinExistence type="predicted"/>
<evidence type="ECO:0000313" key="1">
    <source>
        <dbReference type="EMBL" id="NKW10671.1"/>
    </source>
</evidence>
<name>A0A7X6FRU7_9HYPH</name>
<dbReference type="Pfam" id="PF01263">
    <property type="entry name" value="Aldose_epim"/>
    <property type="match status" value="1"/>
</dbReference>
<organism evidence="1 2">
    <name type="scientific">Brucella tritici</name>
    <dbReference type="NCBI Taxonomy" id="94626"/>
    <lineage>
        <taxon>Bacteria</taxon>
        <taxon>Pseudomonadati</taxon>
        <taxon>Pseudomonadota</taxon>
        <taxon>Alphaproteobacteria</taxon>
        <taxon>Hyphomicrobiales</taxon>
        <taxon>Brucellaceae</taxon>
        <taxon>Brucella/Ochrobactrum group</taxon>
        <taxon>Brucella</taxon>
    </lineage>
</organism>
<dbReference type="GO" id="GO:0030246">
    <property type="term" value="F:carbohydrate binding"/>
    <property type="evidence" value="ECO:0007669"/>
    <property type="project" value="InterPro"/>
</dbReference>
<dbReference type="SUPFAM" id="SSF74650">
    <property type="entry name" value="Galactose mutarotase-like"/>
    <property type="match status" value="1"/>
</dbReference>
<comment type="caution">
    <text evidence="1">The sequence shown here is derived from an EMBL/GenBank/DDBJ whole genome shotgun (WGS) entry which is preliminary data.</text>
</comment>
<reference evidence="1 2" key="1">
    <citation type="submission" date="2020-04" db="EMBL/GenBank/DDBJ databases">
        <title>Whole genome sequencing of clinical and environmental type strains of Ochrobactrum.</title>
        <authorList>
            <person name="Dharne M."/>
        </authorList>
    </citation>
    <scope>NUCLEOTIDE SEQUENCE [LARGE SCALE GENOMIC DNA]</scope>
    <source>
        <strain evidence="1 2">DSM 13340</strain>
    </source>
</reference>
<gene>
    <name evidence="1" type="ORF">HGG76_20335</name>
</gene>
<evidence type="ECO:0000313" key="2">
    <source>
        <dbReference type="Proteomes" id="UP000558475"/>
    </source>
</evidence>
<accession>A0A7X6FRU7</accession>
<dbReference type="InterPro" id="IPR008183">
    <property type="entry name" value="Aldose_1/G6P_1-epimerase"/>
</dbReference>
<dbReference type="GO" id="GO:0005975">
    <property type="term" value="P:carbohydrate metabolic process"/>
    <property type="evidence" value="ECO:0007669"/>
    <property type="project" value="InterPro"/>
</dbReference>